<dbReference type="NCBIfam" id="NF002519">
    <property type="entry name" value="PRK01908.1"/>
    <property type="match status" value="1"/>
</dbReference>
<sequence>MELFASIRRNSLGLAIFAVLTAGLIAITHQLTDHTIKNNILDAQISAFNEILPANLYDNDLTKDTAILPADPLLGSDEGIKIHIARKNGEVSGIIFETIAPRGYNGNLDMLVAIDKNGVVTGSRVISHKETPGLGDKVDLKKSKWILSFANKSLENPSLKGWGVKKDGGDFDQFTGATITPRAVVRAVKNTLIYFDQHKDTLLAY</sequence>
<feature type="modified residue" description="FMN phosphoryl threonine" evidence="6">
    <location>
        <position position="178"/>
    </location>
</feature>
<dbReference type="OrthoDB" id="9784165at2"/>
<evidence type="ECO:0000256" key="3">
    <source>
        <dbReference type="ARBA" id="ARBA00022630"/>
    </source>
</evidence>
<dbReference type="PANTHER" id="PTHR36118:SF1">
    <property type="entry name" value="ION-TRANSLOCATING OXIDOREDUCTASE COMPLEX SUBUNIT G"/>
    <property type="match status" value="1"/>
</dbReference>
<dbReference type="InterPro" id="IPR007329">
    <property type="entry name" value="FMN-bd"/>
</dbReference>
<dbReference type="Pfam" id="PF04205">
    <property type="entry name" value="FMN_bind"/>
    <property type="match status" value="1"/>
</dbReference>
<dbReference type="EMBL" id="FQVF01000002">
    <property type="protein sequence ID" value="SHE39031.1"/>
    <property type="molecule type" value="Genomic_DNA"/>
</dbReference>
<comment type="subunit">
    <text evidence="6">The complex is composed of six subunits: RnfA, RnfB, RnfC, RnfD, RnfE and RnfG.</text>
</comment>
<dbReference type="GO" id="GO:0009055">
    <property type="term" value="F:electron transfer activity"/>
    <property type="evidence" value="ECO:0007669"/>
    <property type="project" value="InterPro"/>
</dbReference>
<dbReference type="PIRSF" id="PIRSF006091">
    <property type="entry name" value="E_trnsport_RnfG"/>
    <property type="match status" value="1"/>
</dbReference>
<comment type="similarity">
    <text evidence="6">Belongs to the RnfG family.</text>
</comment>
<evidence type="ECO:0000256" key="5">
    <source>
        <dbReference type="ARBA" id="ARBA00022982"/>
    </source>
</evidence>
<keyword evidence="6 7" id="KW-1133">Transmembrane helix</keyword>
<keyword evidence="3 6" id="KW-0285">Flavoprotein</keyword>
<dbReference type="AlphaFoldDB" id="A0A1M4T3L2"/>
<evidence type="ECO:0000256" key="4">
    <source>
        <dbReference type="ARBA" id="ARBA00022643"/>
    </source>
</evidence>
<reference evidence="10" key="1">
    <citation type="submission" date="2016-11" db="EMBL/GenBank/DDBJ databases">
        <authorList>
            <person name="Varghese N."/>
            <person name="Submissions S."/>
        </authorList>
    </citation>
    <scope>NUCLEOTIDE SEQUENCE [LARGE SCALE GENOMIC DNA]</scope>
    <source>
        <strain evidence="10">DSM 16579</strain>
    </source>
</reference>
<evidence type="ECO:0000313" key="9">
    <source>
        <dbReference type="EMBL" id="SHE39031.1"/>
    </source>
</evidence>
<dbReference type="SMART" id="SM00900">
    <property type="entry name" value="FMN_bind"/>
    <property type="match status" value="1"/>
</dbReference>
<evidence type="ECO:0000313" key="10">
    <source>
        <dbReference type="Proteomes" id="UP000184517"/>
    </source>
</evidence>
<dbReference type="Proteomes" id="UP000184517">
    <property type="component" value="Unassembled WGS sequence"/>
</dbReference>
<keyword evidence="1 6" id="KW-0813">Transport</keyword>
<evidence type="ECO:0000256" key="1">
    <source>
        <dbReference type="ARBA" id="ARBA00022448"/>
    </source>
</evidence>
<dbReference type="GO" id="GO:0022900">
    <property type="term" value="P:electron transport chain"/>
    <property type="evidence" value="ECO:0007669"/>
    <property type="project" value="UniProtKB-UniRule"/>
</dbReference>
<keyword evidence="6" id="KW-0997">Cell inner membrane</keyword>
<comment type="function">
    <text evidence="6">Part of a membrane-bound complex that couples electron transfer with translocation of ions across the membrane.</text>
</comment>
<keyword evidence="4 6" id="KW-0288">FMN</keyword>
<dbReference type="GO" id="GO:0010181">
    <property type="term" value="F:FMN binding"/>
    <property type="evidence" value="ECO:0007669"/>
    <property type="project" value="InterPro"/>
</dbReference>
<keyword evidence="6" id="KW-1003">Cell membrane</keyword>
<evidence type="ECO:0000256" key="6">
    <source>
        <dbReference type="HAMAP-Rule" id="MF_00479"/>
    </source>
</evidence>
<evidence type="ECO:0000259" key="8">
    <source>
        <dbReference type="SMART" id="SM00900"/>
    </source>
</evidence>
<protein>
    <recommendedName>
        <fullName evidence="6">Ion-translocating oxidoreductase complex subunit G</fullName>
        <ecNumber evidence="6">7.-.-.-</ecNumber>
    </recommendedName>
    <alternativeName>
        <fullName evidence="6">Rnf electron transport complex subunit G</fullName>
    </alternativeName>
</protein>
<organism evidence="9 10">
    <name type="scientific">Marinomonas polaris DSM 16579</name>
    <dbReference type="NCBI Taxonomy" id="1122206"/>
    <lineage>
        <taxon>Bacteria</taxon>
        <taxon>Pseudomonadati</taxon>
        <taxon>Pseudomonadota</taxon>
        <taxon>Gammaproteobacteria</taxon>
        <taxon>Oceanospirillales</taxon>
        <taxon>Oceanospirillaceae</taxon>
        <taxon>Marinomonas</taxon>
    </lineage>
</organism>
<name>A0A1M4T3L2_9GAMM</name>
<feature type="domain" description="FMN-binding" evidence="8">
    <location>
        <begin position="103"/>
        <end position="195"/>
    </location>
</feature>
<evidence type="ECO:0000256" key="2">
    <source>
        <dbReference type="ARBA" id="ARBA00022553"/>
    </source>
</evidence>
<comment type="subcellular location">
    <subcellularLocation>
        <location evidence="6">Cell inner membrane</location>
        <topology evidence="6">Single-pass membrane protein</topology>
    </subcellularLocation>
</comment>
<dbReference type="GO" id="GO:0005886">
    <property type="term" value="C:plasma membrane"/>
    <property type="evidence" value="ECO:0007669"/>
    <property type="project" value="UniProtKB-SubCell"/>
</dbReference>
<evidence type="ECO:0000256" key="7">
    <source>
        <dbReference type="SAM" id="Phobius"/>
    </source>
</evidence>
<keyword evidence="5 6" id="KW-0249">Electron transport</keyword>
<dbReference type="HAMAP" id="MF_00479">
    <property type="entry name" value="RsxG_RnfG"/>
    <property type="match status" value="1"/>
</dbReference>
<keyword evidence="2 6" id="KW-0597">Phosphoprotein</keyword>
<keyword evidence="10" id="KW-1185">Reference proteome</keyword>
<feature type="transmembrane region" description="Helical" evidence="7">
    <location>
        <begin position="12"/>
        <end position="31"/>
    </location>
</feature>
<dbReference type="InterPro" id="IPR010209">
    <property type="entry name" value="Ion_transpt_RnfG/RsxG"/>
</dbReference>
<dbReference type="RefSeq" id="WP_072837860.1">
    <property type="nucleotide sequence ID" value="NZ_FQVF01000002.1"/>
</dbReference>
<gene>
    <name evidence="6" type="primary">rnfG</name>
    <name evidence="9" type="ORF">SAMN02745753_00199</name>
</gene>
<keyword evidence="6 7" id="KW-0812">Transmembrane</keyword>
<keyword evidence="6 7" id="KW-0472">Membrane</keyword>
<keyword evidence="6" id="KW-1278">Translocase</keyword>
<comment type="cofactor">
    <cofactor evidence="6">
        <name>FMN</name>
        <dbReference type="ChEBI" id="CHEBI:58210"/>
    </cofactor>
</comment>
<dbReference type="STRING" id="1122206.SAMN02745753_00199"/>
<dbReference type="PANTHER" id="PTHR36118">
    <property type="entry name" value="ION-TRANSLOCATING OXIDOREDUCTASE COMPLEX SUBUNIT G"/>
    <property type="match status" value="1"/>
</dbReference>
<proteinExistence type="inferred from homology"/>
<dbReference type="EC" id="7.-.-.-" evidence="6"/>
<accession>A0A1M4T3L2</accession>
<dbReference type="NCBIfam" id="TIGR01947">
    <property type="entry name" value="rnfG"/>
    <property type="match status" value="1"/>
</dbReference>